<feature type="transmembrane region" description="Helical" evidence="8">
    <location>
        <begin position="395"/>
        <end position="415"/>
    </location>
</feature>
<organism evidence="10 11">
    <name type="scientific">Streptomyces sulfonofaciens</name>
    <dbReference type="NCBI Taxonomy" id="68272"/>
    <lineage>
        <taxon>Bacteria</taxon>
        <taxon>Bacillati</taxon>
        <taxon>Actinomycetota</taxon>
        <taxon>Actinomycetes</taxon>
        <taxon>Kitasatosporales</taxon>
        <taxon>Streptomycetaceae</taxon>
        <taxon>Streptomyces</taxon>
    </lineage>
</organism>
<keyword evidence="4 8" id="KW-0812">Transmembrane</keyword>
<comment type="similarity">
    <text evidence="2">Belongs to the ABC-2 integral membrane protein family.</text>
</comment>
<feature type="domain" description="ABC-2 type transporter transmembrane" evidence="9">
    <location>
        <begin position="23"/>
        <end position="411"/>
    </location>
</feature>
<keyword evidence="11" id="KW-1185">Reference proteome</keyword>
<evidence type="ECO:0000313" key="10">
    <source>
        <dbReference type="EMBL" id="GHH88727.1"/>
    </source>
</evidence>
<evidence type="ECO:0000256" key="5">
    <source>
        <dbReference type="ARBA" id="ARBA00022989"/>
    </source>
</evidence>
<feature type="compositionally biased region" description="Low complexity" evidence="7">
    <location>
        <begin position="435"/>
        <end position="444"/>
    </location>
</feature>
<feature type="transmembrane region" description="Helical" evidence="8">
    <location>
        <begin position="334"/>
        <end position="354"/>
    </location>
</feature>
<evidence type="ECO:0000259" key="9">
    <source>
        <dbReference type="Pfam" id="PF12698"/>
    </source>
</evidence>
<reference evidence="10" key="2">
    <citation type="submission" date="2020-09" db="EMBL/GenBank/DDBJ databases">
        <authorList>
            <person name="Sun Q."/>
            <person name="Ohkuma M."/>
        </authorList>
    </citation>
    <scope>NUCLEOTIDE SEQUENCE</scope>
    <source>
        <strain evidence="10">JCM 5069</strain>
    </source>
</reference>
<proteinExistence type="inferred from homology"/>
<keyword evidence="3" id="KW-1003">Cell membrane</keyword>
<dbReference type="PANTHER" id="PTHR43077:SF8">
    <property type="entry name" value="DOXORUBICIN RESISTANCE ABC TRANSPORTER PERMEASE PROTEIN DRRB"/>
    <property type="match status" value="1"/>
</dbReference>
<feature type="region of interest" description="Disordered" evidence="7">
    <location>
        <begin position="435"/>
        <end position="481"/>
    </location>
</feature>
<dbReference type="RefSeq" id="WP_189939062.1">
    <property type="nucleotide sequence ID" value="NZ_BNCD01000041.1"/>
</dbReference>
<dbReference type="Proteomes" id="UP000603708">
    <property type="component" value="Unassembled WGS sequence"/>
</dbReference>
<feature type="transmembrane region" description="Helical" evidence="8">
    <location>
        <begin position="220"/>
        <end position="249"/>
    </location>
</feature>
<evidence type="ECO:0000256" key="1">
    <source>
        <dbReference type="ARBA" id="ARBA00004651"/>
    </source>
</evidence>
<dbReference type="GO" id="GO:0140359">
    <property type="term" value="F:ABC-type transporter activity"/>
    <property type="evidence" value="ECO:0007669"/>
    <property type="project" value="InterPro"/>
</dbReference>
<evidence type="ECO:0000256" key="4">
    <source>
        <dbReference type="ARBA" id="ARBA00022692"/>
    </source>
</evidence>
<dbReference type="InterPro" id="IPR051328">
    <property type="entry name" value="T7SS_ABC-Transporter"/>
</dbReference>
<evidence type="ECO:0000256" key="6">
    <source>
        <dbReference type="ARBA" id="ARBA00023136"/>
    </source>
</evidence>
<reference evidence="10" key="1">
    <citation type="journal article" date="2014" name="Int. J. Syst. Evol. Microbiol.">
        <title>Complete genome sequence of Corynebacterium casei LMG S-19264T (=DSM 44701T), isolated from a smear-ripened cheese.</title>
        <authorList>
            <consortium name="US DOE Joint Genome Institute (JGI-PGF)"/>
            <person name="Walter F."/>
            <person name="Albersmeier A."/>
            <person name="Kalinowski J."/>
            <person name="Ruckert C."/>
        </authorList>
    </citation>
    <scope>NUCLEOTIDE SEQUENCE</scope>
    <source>
        <strain evidence="10">JCM 5069</strain>
    </source>
</reference>
<keyword evidence="6 8" id="KW-0472">Membrane</keyword>
<feature type="transmembrane region" description="Helical" evidence="8">
    <location>
        <begin position="306"/>
        <end position="327"/>
    </location>
</feature>
<protein>
    <recommendedName>
        <fullName evidence="9">ABC-2 type transporter transmembrane domain-containing protein</fullName>
    </recommendedName>
</protein>
<comment type="subcellular location">
    <subcellularLocation>
        <location evidence="1">Cell membrane</location>
        <topology evidence="1">Multi-pass membrane protein</topology>
    </subcellularLocation>
</comment>
<feature type="transmembrane region" description="Helical" evidence="8">
    <location>
        <begin position="270"/>
        <end position="294"/>
    </location>
</feature>
<feature type="transmembrane region" description="Helical" evidence="8">
    <location>
        <begin position="22"/>
        <end position="42"/>
    </location>
</feature>
<keyword evidence="5 8" id="KW-1133">Transmembrane helix</keyword>
<dbReference type="PANTHER" id="PTHR43077">
    <property type="entry name" value="TRANSPORT PERMEASE YVFS-RELATED"/>
    <property type="match status" value="1"/>
</dbReference>
<dbReference type="Pfam" id="PF12698">
    <property type="entry name" value="ABC2_membrane_3"/>
    <property type="match status" value="1"/>
</dbReference>
<name>A0A919GQ84_9ACTN</name>
<sequence>MNPEDSGAPHTTARRLLGSPRLWVFPVLVMVVVSAVLTFAYLGGVVDPVGNLRHFPLAVVDQDRPVVEAGPQLALGRSVEQGIISASGSDDRVAWHAVSLKRAEELMNQDKIYATLVIPADFSRSALALAAPGAPVGSARQATLVLRTNPRSGSVATSLAQSIAQQVQQTVSRQVSGVLAELAPKPSTTAEAVLLANPVVLQTTAFRPLGDHSGFGLAGFYLSLLLVLGAYLGAGVISNGVDSALGYQASERGRRWTARLPVSINRTQTLLAKITMSVVLAVVTATVVLVAATFGLHMDTSHLWQLWVYAVCASAAIGIGTQAILSIFGSLGQLIGMIFFVALAVPSSGGSFPLEAVPRPYYALSAFEPMRQINDGVRALLYFDARGDAGLTRGWTMIALGAALGLLLAFLVAVIRDRHGYQRLTHRQLSWIHRAATTTPRPTTGSETLDARPSQEPSPPSGPDDPNTPDGRGRPPLHRRV</sequence>
<gene>
    <name evidence="10" type="ORF">GCM10018793_69480</name>
</gene>
<dbReference type="EMBL" id="BNCD01000041">
    <property type="protein sequence ID" value="GHH88727.1"/>
    <property type="molecule type" value="Genomic_DNA"/>
</dbReference>
<accession>A0A919GQ84</accession>
<dbReference type="InterPro" id="IPR013525">
    <property type="entry name" value="ABC2_TM"/>
</dbReference>
<dbReference type="Gene3D" id="3.40.1710.10">
    <property type="entry name" value="abc type-2 transporter like domain"/>
    <property type="match status" value="1"/>
</dbReference>
<evidence type="ECO:0000313" key="11">
    <source>
        <dbReference type="Proteomes" id="UP000603708"/>
    </source>
</evidence>
<evidence type="ECO:0000256" key="8">
    <source>
        <dbReference type="SAM" id="Phobius"/>
    </source>
</evidence>
<evidence type="ECO:0000256" key="7">
    <source>
        <dbReference type="SAM" id="MobiDB-lite"/>
    </source>
</evidence>
<dbReference type="GO" id="GO:0005886">
    <property type="term" value="C:plasma membrane"/>
    <property type="evidence" value="ECO:0007669"/>
    <property type="project" value="UniProtKB-SubCell"/>
</dbReference>
<evidence type="ECO:0000256" key="3">
    <source>
        <dbReference type="ARBA" id="ARBA00022475"/>
    </source>
</evidence>
<comment type="caution">
    <text evidence="10">The sequence shown here is derived from an EMBL/GenBank/DDBJ whole genome shotgun (WGS) entry which is preliminary data.</text>
</comment>
<dbReference type="AlphaFoldDB" id="A0A919GQ84"/>
<evidence type="ECO:0000256" key="2">
    <source>
        <dbReference type="ARBA" id="ARBA00007783"/>
    </source>
</evidence>